<comment type="caution">
    <text evidence="2">The sequence shown here is derived from an EMBL/GenBank/DDBJ whole genome shotgun (WGS) entry which is preliminary data.</text>
</comment>
<feature type="compositionally biased region" description="Basic and acidic residues" evidence="1">
    <location>
        <begin position="97"/>
        <end position="114"/>
    </location>
</feature>
<reference evidence="2" key="1">
    <citation type="submission" date="2019-08" db="EMBL/GenBank/DDBJ databases">
        <authorList>
            <person name="Kucharzyk K."/>
            <person name="Murdoch R.W."/>
            <person name="Higgins S."/>
            <person name="Loffler F."/>
        </authorList>
    </citation>
    <scope>NUCLEOTIDE SEQUENCE</scope>
</reference>
<gene>
    <name evidence="2" type="ORF">SDC9_160504</name>
</gene>
<protein>
    <submittedName>
        <fullName evidence="2">Uncharacterized protein</fullName>
    </submittedName>
</protein>
<organism evidence="2">
    <name type="scientific">bioreactor metagenome</name>
    <dbReference type="NCBI Taxonomy" id="1076179"/>
    <lineage>
        <taxon>unclassified sequences</taxon>
        <taxon>metagenomes</taxon>
        <taxon>ecological metagenomes</taxon>
    </lineage>
</organism>
<dbReference type="EMBL" id="VSSQ01059656">
    <property type="protein sequence ID" value="MPN13184.1"/>
    <property type="molecule type" value="Genomic_DNA"/>
</dbReference>
<feature type="region of interest" description="Disordered" evidence="1">
    <location>
        <begin position="92"/>
        <end position="114"/>
    </location>
</feature>
<dbReference type="AlphaFoldDB" id="A0A645FL98"/>
<proteinExistence type="predicted"/>
<name>A0A645FL98_9ZZZZ</name>
<evidence type="ECO:0000256" key="1">
    <source>
        <dbReference type="SAM" id="MobiDB-lite"/>
    </source>
</evidence>
<evidence type="ECO:0000313" key="2">
    <source>
        <dbReference type="EMBL" id="MPN13184.1"/>
    </source>
</evidence>
<accession>A0A645FL98</accession>
<sequence length="114" mass="13653">MEHRLFGFRFITHLRHRGKLRARFVKALHAEFQFFLDLLKLLLFFRKVSPALEQIYLHAPHRFLVFLKLFSRGYQLPLDDLHAEKRGPYLFGGGTEDEYRRDGDADAGQHRYYT</sequence>